<reference evidence="1 2" key="1">
    <citation type="submission" date="2017-02" db="EMBL/GenBank/DDBJ databases">
        <authorList>
            <person name="Peterson S.W."/>
        </authorList>
    </citation>
    <scope>NUCLEOTIDE SEQUENCE [LARGE SCALE GENOMIC DNA]</scope>
    <source>
        <strain evidence="1 2">DSM 18108</strain>
    </source>
</reference>
<proteinExistence type="predicted"/>
<evidence type="ECO:0008006" key="3">
    <source>
        <dbReference type="Google" id="ProtNLM"/>
    </source>
</evidence>
<evidence type="ECO:0000313" key="2">
    <source>
        <dbReference type="Proteomes" id="UP000190166"/>
    </source>
</evidence>
<keyword evidence="2" id="KW-1185">Reference proteome</keyword>
<dbReference type="STRING" id="393003.SAMN05660461_5307"/>
<sequence length="405" mass="46253">MSRCLLCGNESKLVESHIIPDFLYKDVKDRNGKIASVNLKEDSSRFLNKGLFDRNILCAKCDNEKLGSLEYDASSALKNQIYPVITNIDRQFWVKEIHELLINNIDYKRMKLFLLSVLWRCHITNLEFFQQVDVEELEPVIRQMLLDEDPGNEDTFQISMISILDVIGQPLPLIVTPEVIRTKNLRICRFIMGGIAYFINLGGSELLKYKRFTLKKTNNLVLPVFSGMSSNLELISLGIPKDQADFYTFRILQFNGNLIEMAKKGHFNVLINFCCCTGRQSRFSKEITIEFGEIKNPVASSPTSSPKEKLGKIEHKTISVNYGHLKQIVLVNAYVKLHSGNNLPFNLNAFKICLKAVNTQFKGADIGMINIWSGFIGWDFDHTKITTIIDQELKNCRVKLFSPPL</sequence>
<dbReference type="RefSeq" id="WP_079472584.1">
    <property type="nucleotide sequence ID" value="NZ_FUZZ01000005.1"/>
</dbReference>
<accession>A0A1T5PAY1</accession>
<protein>
    <recommendedName>
        <fullName evidence="3">HNH endonuclease</fullName>
    </recommendedName>
</protein>
<evidence type="ECO:0000313" key="1">
    <source>
        <dbReference type="EMBL" id="SKD09419.1"/>
    </source>
</evidence>
<dbReference type="EMBL" id="FUZZ01000005">
    <property type="protein sequence ID" value="SKD09419.1"/>
    <property type="molecule type" value="Genomic_DNA"/>
</dbReference>
<gene>
    <name evidence="1" type="ORF">SAMN05660461_5307</name>
</gene>
<dbReference type="AlphaFoldDB" id="A0A1T5PAY1"/>
<organism evidence="1 2">
    <name type="scientific">Chitinophaga ginsengisegetis</name>
    <dbReference type="NCBI Taxonomy" id="393003"/>
    <lineage>
        <taxon>Bacteria</taxon>
        <taxon>Pseudomonadati</taxon>
        <taxon>Bacteroidota</taxon>
        <taxon>Chitinophagia</taxon>
        <taxon>Chitinophagales</taxon>
        <taxon>Chitinophagaceae</taxon>
        <taxon>Chitinophaga</taxon>
    </lineage>
</organism>
<name>A0A1T5PAY1_9BACT</name>
<dbReference type="Proteomes" id="UP000190166">
    <property type="component" value="Unassembled WGS sequence"/>
</dbReference>